<keyword evidence="1" id="KW-0472">Membrane</keyword>
<protein>
    <submittedName>
        <fullName evidence="2">Uncharacterized protein</fullName>
    </submittedName>
</protein>
<feature type="transmembrane region" description="Helical" evidence="1">
    <location>
        <begin position="70"/>
        <end position="88"/>
    </location>
</feature>
<evidence type="ECO:0000313" key="3">
    <source>
        <dbReference type="Proteomes" id="UP001597119"/>
    </source>
</evidence>
<feature type="transmembrane region" description="Helical" evidence="1">
    <location>
        <begin position="160"/>
        <end position="181"/>
    </location>
</feature>
<dbReference type="RefSeq" id="WP_247378557.1">
    <property type="nucleotide sequence ID" value="NZ_JALLGV010000005.1"/>
</dbReference>
<dbReference type="EMBL" id="JBHUDJ010000014">
    <property type="protein sequence ID" value="MFD1588904.1"/>
    <property type="molecule type" value="Genomic_DNA"/>
</dbReference>
<proteinExistence type="predicted"/>
<accession>A0ABD6CHV6</accession>
<gene>
    <name evidence="2" type="ORF">ACFR9U_18150</name>
</gene>
<dbReference type="AlphaFoldDB" id="A0ABD6CHV6"/>
<dbReference type="Proteomes" id="UP001597119">
    <property type="component" value="Unassembled WGS sequence"/>
</dbReference>
<evidence type="ECO:0000313" key="2">
    <source>
        <dbReference type="EMBL" id="MFD1588904.1"/>
    </source>
</evidence>
<feature type="transmembrane region" description="Helical" evidence="1">
    <location>
        <begin position="120"/>
        <end position="140"/>
    </location>
</feature>
<comment type="caution">
    <text evidence="2">The sequence shown here is derived from an EMBL/GenBank/DDBJ whole genome shotgun (WGS) entry which is preliminary data.</text>
</comment>
<feature type="transmembrane region" description="Helical" evidence="1">
    <location>
        <begin position="94"/>
        <end position="113"/>
    </location>
</feature>
<feature type="transmembrane region" description="Helical" evidence="1">
    <location>
        <begin position="16"/>
        <end position="33"/>
    </location>
</feature>
<evidence type="ECO:0000256" key="1">
    <source>
        <dbReference type="SAM" id="Phobius"/>
    </source>
</evidence>
<keyword evidence="1" id="KW-0812">Transmembrane</keyword>
<organism evidence="2 3">
    <name type="scientific">Halorientalis brevis</name>
    <dbReference type="NCBI Taxonomy" id="1126241"/>
    <lineage>
        <taxon>Archaea</taxon>
        <taxon>Methanobacteriati</taxon>
        <taxon>Methanobacteriota</taxon>
        <taxon>Stenosarchaea group</taxon>
        <taxon>Halobacteria</taxon>
        <taxon>Halobacteriales</taxon>
        <taxon>Haloarculaceae</taxon>
        <taxon>Halorientalis</taxon>
    </lineage>
</organism>
<sequence>MGTAGLGRIVRDHRNNAILSWLLVGLVGVASVGSLATDLLWTVFTAAVVLIAVFPALSVRNVWTMPPWEVVLLATLPTIGRLFATTLVTGRIATYLSVAALALLVAVDLNAFTPVEMSDGFAVLFVVIATMATAGIWAVVRWGADLVLGTGFLTSERALMLEFVASTIAGVLAGVVFVFYFRRFAQPERRVPEEVRLP</sequence>
<feature type="transmembrane region" description="Helical" evidence="1">
    <location>
        <begin position="39"/>
        <end position="58"/>
    </location>
</feature>
<reference evidence="2 3" key="1">
    <citation type="journal article" date="2019" name="Int. J. Syst. Evol. Microbiol.">
        <title>The Global Catalogue of Microorganisms (GCM) 10K type strain sequencing project: providing services to taxonomists for standard genome sequencing and annotation.</title>
        <authorList>
            <consortium name="The Broad Institute Genomics Platform"/>
            <consortium name="The Broad Institute Genome Sequencing Center for Infectious Disease"/>
            <person name="Wu L."/>
            <person name="Ma J."/>
        </authorList>
    </citation>
    <scope>NUCLEOTIDE SEQUENCE [LARGE SCALE GENOMIC DNA]</scope>
    <source>
        <strain evidence="2 3">CGMCC 1.12125</strain>
    </source>
</reference>
<name>A0ABD6CHV6_9EURY</name>
<keyword evidence="1" id="KW-1133">Transmembrane helix</keyword>
<keyword evidence="3" id="KW-1185">Reference proteome</keyword>